<feature type="region of interest" description="Disordered" evidence="1">
    <location>
        <begin position="1"/>
        <end position="24"/>
    </location>
</feature>
<sequence>MILCRPERKKEQHSASMHNRNERQMTTIAQNLKTNLLRESLTRKKKHHISASLSLSVLSQKGLHIIFLALSPLPSIVSQREITMDDS</sequence>
<evidence type="ECO:0000313" key="2">
    <source>
        <dbReference type="EMBL" id="JAH42062.1"/>
    </source>
</evidence>
<proteinExistence type="predicted"/>
<evidence type="ECO:0000256" key="1">
    <source>
        <dbReference type="SAM" id="MobiDB-lite"/>
    </source>
</evidence>
<dbReference type="EMBL" id="GBXM01066515">
    <property type="protein sequence ID" value="JAH42062.1"/>
    <property type="molecule type" value="Transcribed_RNA"/>
</dbReference>
<name>A0A0E9SLF9_ANGAN</name>
<feature type="compositionally biased region" description="Basic and acidic residues" evidence="1">
    <location>
        <begin position="1"/>
        <end position="23"/>
    </location>
</feature>
<dbReference type="AlphaFoldDB" id="A0A0E9SLF9"/>
<accession>A0A0E9SLF9</accession>
<protein>
    <submittedName>
        <fullName evidence="2">Uncharacterized protein</fullName>
    </submittedName>
</protein>
<organism evidence="2">
    <name type="scientific">Anguilla anguilla</name>
    <name type="common">European freshwater eel</name>
    <name type="synonym">Muraena anguilla</name>
    <dbReference type="NCBI Taxonomy" id="7936"/>
    <lineage>
        <taxon>Eukaryota</taxon>
        <taxon>Metazoa</taxon>
        <taxon>Chordata</taxon>
        <taxon>Craniata</taxon>
        <taxon>Vertebrata</taxon>
        <taxon>Euteleostomi</taxon>
        <taxon>Actinopterygii</taxon>
        <taxon>Neopterygii</taxon>
        <taxon>Teleostei</taxon>
        <taxon>Anguilliformes</taxon>
        <taxon>Anguillidae</taxon>
        <taxon>Anguilla</taxon>
    </lineage>
</organism>
<reference evidence="2" key="1">
    <citation type="submission" date="2014-11" db="EMBL/GenBank/DDBJ databases">
        <authorList>
            <person name="Amaro Gonzalez C."/>
        </authorList>
    </citation>
    <scope>NUCLEOTIDE SEQUENCE</scope>
</reference>
<reference evidence="2" key="2">
    <citation type="journal article" date="2015" name="Fish Shellfish Immunol.">
        <title>Early steps in the European eel (Anguilla anguilla)-Vibrio vulnificus interaction in the gills: Role of the RtxA13 toxin.</title>
        <authorList>
            <person name="Callol A."/>
            <person name="Pajuelo D."/>
            <person name="Ebbesson L."/>
            <person name="Teles M."/>
            <person name="MacKenzie S."/>
            <person name="Amaro C."/>
        </authorList>
    </citation>
    <scope>NUCLEOTIDE SEQUENCE</scope>
</reference>